<evidence type="ECO:0000259" key="4">
    <source>
        <dbReference type="PROSITE" id="PS50932"/>
    </source>
</evidence>
<dbReference type="GO" id="GO:0003700">
    <property type="term" value="F:DNA-binding transcription factor activity"/>
    <property type="evidence" value="ECO:0007669"/>
    <property type="project" value="TreeGrafter"/>
</dbReference>
<dbReference type="InterPro" id="IPR010982">
    <property type="entry name" value="Lambda_DNA-bd_dom_sf"/>
</dbReference>
<dbReference type="CDD" id="cd01392">
    <property type="entry name" value="HTH_LacI"/>
    <property type="match status" value="1"/>
</dbReference>
<sequence>MAQIANVSVGTVDRIIHNRGQVTEENIEKVNAIIKEYGYKKNIFASNLAFNKKFKFAVFLPKNENIEYWQAPIVGIKKAAEEFANFGVTIDYFFFEYNTTSFNQIAQEILKLEYNGLLFAPIFYKESVSFLNEYKKKNIPIVMIDSNIEEIENIAYIGQDSYQSGYLGGKLISYGIKENSNVLILEINRNAESTTRTNVYLQRIKGFYSYFKEKTNLPKFNFSEISIQYDSKNQLNSTMFEGIDCVFIPNSRAHIVAKFIKDNHLKNIHLVGYDLLKDNIEFLKEDTIAFLINQKPEDQGYKGISHLYKKVVLKEPVNEKQYLPLEIIVQENYTKTI</sequence>
<evidence type="ECO:0000256" key="2">
    <source>
        <dbReference type="ARBA" id="ARBA00023125"/>
    </source>
</evidence>
<dbReference type="OrthoDB" id="628703at2"/>
<dbReference type="PANTHER" id="PTHR30146:SF144">
    <property type="entry name" value="LACI-FAMILY TRANSCRIPTION REGULATOR"/>
    <property type="match status" value="1"/>
</dbReference>
<dbReference type="InterPro" id="IPR000843">
    <property type="entry name" value="HTH_LacI"/>
</dbReference>
<protein>
    <submittedName>
        <fullName evidence="5">LacI family transcriptional regulator</fullName>
    </submittedName>
</protein>
<feature type="domain" description="HTH lacI-type" evidence="4">
    <location>
        <begin position="1"/>
        <end position="50"/>
    </location>
</feature>
<accession>A0A2S5A5S8</accession>
<name>A0A2S5A5S8_9FLAO</name>
<dbReference type="Gene3D" id="1.10.260.40">
    <property type="entry name" value="lambda repressor-like DNA-binding domains"/>
    <property type="match status" value="1"/>
</dbReference>
<dbReference type="PROSITE" id="PS50932">
    <property type="entry name" value="HTH_LACI_2"/>
    <property type="match status" value="1"/>
</dbReference>
<evidence type="ECO:0000313" key="6">
    <source>
        <dbReference type="Proteomes" id="UP000237310"/>
    </source>
</evidence>
<dbReference type="SUPFAM" id="SSF47413">
    <property type="entry name" value="lambda repressor-like DNA-binding domains"/>
    <property type="match status" value="1"/>
</dbReference>
<dbReference type="InterPro" id="IPR025997">
    <property type="entry name" value="SBP_2_dom"/>
</dbReference>
<evidence type="ECO:0000256" key="1">
    <source>
        <dbReference type="ARBA" id="ARBA00023015"/>
    </source>
</evidence>
<organism evidence="5 6">
    <name type="scientific">Flavobacterium alvei</name>
    <dbReference type="NCBI Taxonomy" id="2080416"/>
    <lineage>
        <taxon>Bacteria</taxon>
        <taxon>Pseudomonadati</taxon>
        <taxon>Bacteroidota</taxon>
        <taxon>Flavobacteriia</taxon>
        <taxon>Flavobacteriales</taxon>
        <taxon>Flavobacteriaceae</taxon>
        <taxon>Flavobacterium</taxon>
    </lineage>
</organism>
<dbReference type="EMBL" id="PQVG01000008">
    <property type="protein sequence ID" value="POY37682.1"/>
    <property type="molecule type" value="Genomic_DNA"/>
</dbReference>
<reference evidence="5 6" key="1">
    <citation type="submission" date="2018-01" db="EMBL/GenBank/DDBJ databases">
        <authorList>
            <person name="Gaut B.S."/>
            <person name="Morton B.R."/>
            <person name="Clegg M.T."/>
            <person name="Duvall M.R."/>
        </authorList>
    </citation>
    <scope>NUCLEOTIDE SEQUENCE [LARGE SCALE GENOMIC DNA]</scope>
    <source>
        <strain evidence="5 6">HR-AY</strain>
    </source>
</reference>
<keyword evidence="2" id="KW-0238">DNA-binding</keyword>
<keyword evidence="6" id="KW-1185">Reference proteome</keyword>
<dbReference type="SMART" id="SM00354">
    <property type="entry name" value="HTH_LACI"/>
    <property type="match status" value="1"/>
</dbReference>
<dbReference type="SUPFAM" id="SSF53822">
    <property type="entry name" value="Periplasmic binding protein-like I"/>
    <property type="match status" value="1"/>
</dbReference>
<keyword evidence="1" id="KW-0805">Transcription regulation</keyword>
<gene>
    <name evidence="5" type="ORF">C3L50_14010</name>
</gene>
<proteinExistence type="predicted"/>
<dbReference type="GO" id="GO:0000976">
    <property type="term" value="F:transcription cis-regulatory region binding"/>
    <property type="evidence" value="ECO:0007669"/>
    <property type="project" value="TreeGrafter"/>
</dbReference>
<comment type="caution">
    <text evidence="5">The sequence shown here is derived from an EMBL/GenBank/DDBJ whole genome shotgun (WGS) entry which is preliminary data.</text>
</comment>
<dbReference type="Gene3D" id="3.40.50.2300">
    <property type="match status" value="2"/>
</dbReference>
<dbReference type="InterPro" id="IPR028082">
    <property type="entry name" value="Peripla_BP_I"/>
</dbReference>
<evidence type="ECO:0000256" key="3">
    <source>
        <dbReference type="ARBA" id="ARBA00023163"/>
    </source>
</evidence>
<dbReference type="PANTHER" id="PTHR30146">
    <property type="entry name" value="LACI-RELATED TRANSCRIPTIONAL REPRESSOR"/>
    <property type="match status" value="1"/>
</dbReference>
<dbReference type="AlphaFoldDB" id="A0A2S5A5S8"/>
<evidence type="ECO:0000313" key="5">
    <source>
        <dbReference type="EMBL" id="POY37682.1"/>
    </source>
</evidence>
<dbReference type="Pfam" id="PF00356">
    <property type="entry name" value="LacI"/>
    <property type="match status" value="1"/>
</dbReference>
<keyword evidence="3" id="KW-0804">Transcription</keyword>
<dbReference type="Pfam" id="PF13407">
    <property type="entry name" value="Peripla_BP_4"/>
    <property type="match status" value="1"/>
</dbReference>
<dbReference type="Proteomes" id="UP000237310">
    <property type="component" value="Unassembled WGS sequence"/>
</dbReference>